<keyword evidence="4 7" id="KW-1133">Transmembrane helix</keyword>
<evidence type="ECO:0000256" key="2">
    <source>
        <dbReference type="ARBA" id="ARBA00022475"/>
    </source>
</evidence>
<feature type="transmembrane region" description="Helical" evidence="7">
    <location>
        <begin position="46"/>
        <end position="68"/>
    </location>
</feature>
<evidence type="ECO:0000256" key="7">
    <source>
        <dbReference type="SAM" id="Phobius"/>
    </source>
</evidence>
<keyword evidence="5 7" id="KW-0472">Membrane</keyword>
<keyword evidence="2" id="KW-1003">Cell membrane</keyword>
<dbReference type="InterPro" id="IPR002898">
    <property type="entry name" value="MotA_ExbB_proton_chnl"/>
</dbReference>
<dbReference type="Pfam" id="PF01618">
    <property type="entry name" value="MotA_ExbB"/>
    <property type="match status" value="1"/>
</dbReference>
<evidence type="ECO:0000256" key="1">
    <source>
        <dbReference type="ARBA" id="ARBA00004651"/>
    </source>
</evidence>
<sequence>MTTLPDARLLNPLVVSGLLAAALCAAAGLAVPPPEDGATATLLERLVHNPFVLVIGFVGLWALVYGTIQLWATGTTQAGGLAGWLSGQGGGREVPMPADPTLAAGLFAERWDHLVARRMAPMSYAVWVLPLLGFIGTVIGISDAIGGLGTVFADGDRQEALESVLGALRFAFDTTFAGLVLVIPVMALSTWIDLVGDRARDRAIGARFGAPSAA</sequence>
<protein>
    <recommendedName>
        <fullName evidence="8">MotA/TolQ/ExbB proton channel domain-containing protein</fullName>
    </recommendedName>
</protein>
<evidence type="ECO:0000256" key="5">
    <source>
        <dbReference type="ARBA" id="ARBA00023136"/>
    </source>
</evidence>
<comment type="similarity">
    <text evidence="6">Belongs to the exbB/tolQ family.</text>
</comment>
<accession>A0A2R8C1A1</accession>
<evidence type="ECO:0000313" key="10">
    <source>
        <dbReference type="Proteomes" id="UP000244912"/>
    </source>
</evidence>
<feature type="transmembrane region" description="Helical" evidence="7">
    <location>
        <begin position="124"/>
        <end position="150"/>
    </location>
</feature>
<dbReference type="EMBL" id="ONZF01000015">
    <property type="protein sequence ID" value="SPJ26191.1"/>
    <property type="molecule type" value="Genomic_DNA"/>
</dbReference>
<evidence type="ECO:0000256" key="3">
    <source>
        <dbReference type="ARBA" id="ARBA00022692"/>
    </source>
</evidence>
<comment type="subcellular location">
    <subcellularLocation>
        <location evidence="1">Cell membrane</location>
        <topology evidence="1">Multi-pass membrane protein</topology>
    </subcellularLocation>
    <subcellularLocation>
        <location evidence="6">Membrane</location>
        <topology evidence="6">Multi-pass membrane protein</topology>
    </subcellularLocation>
</comment>
<keyword evidence="10" id="KW-1185">Reference proteome</keyword>
<dbReference type="AlphaFoldDB" id="A0A2R8C1A1"/>
<organism evidence="9 10">
    <name type="scientific">Palleronia abyssalis</name>
    <dbReference type="NCBI Taxonomy" id="1501240"/>
    <lineage>
        <taxon>Bacteria</taxon>
        <taxon>Pseudomonadati</taxon>
        <taxon>Pseudomonadota</taxon>
        <taxon>Alphaproteobacteria</taxon>
        <taxon>Rhodobacterales</taxon>
        <taxon>Roseobacteraceae</taxon>
        <taxon>Palleronia</taxon>
    </lineage>
</organism>
<evidence type="ECO:0000313" key="9">
    <source>
        <dbReference type="EMBL" id="SPJ26191.1"/>
    </source>
</evidence>
<evidence type="ECO:0000256" key="4">
    <source>
        <dbReference type="ARBA" id="ARBA00022989"/>
    </source>
</evidence>
<dbReference type="GO" id="GO:0015031">
    <property type="term" value="P:protein transport"/>
    <property type="evidence" value="ECO:0007669"/>
    <property type="project" value="UniProtKB-KW"/>
</dbReference>
<keyword evidence="6" id="KW-0653">Protein transport</keyword>
<dbReference type="Proteomes" id="UP000244912">
    <property type="component" value="Unassembled WGS sequence"/>
</dbReference>
<evidence type="ECO:0000259" key="8">
    <source>
        <dbReference type="Pfam" id="PF01618"/>
    </source>
</evidence>
<evidence type="ECO:0000256" key="6">
    <source>
        <dbReference type="RuleBase" id="RU004057"/>
    </source>
</evidence>
<dbReference type="OrthoDB" id="7863851at2"/>
<keyword evidence="3 7" id="KW-0812">Transmembrane</keyword>
<reference evidence="9 10" key="1">
    <citation type="submission" date="2018-03" db="EMBL/GenBank/DDBJ databases">
        <authorList>
            <person name="Keele B.F."/>
        </authorList>
    </citation>
    <scope>NUCLEOTIDE SEQUENCE [LARGE SCALE GENOMIC DNA]</scope>
    <source>
        <strain evidence="9 10">CECT 8504</strain>
    </source>
</reference>
<keyword evidence="6" id="KW-0813">Transport</keyword>
<feature type="domain" description="MotA/TolQ/ExbB proton channel" evidence="8">
    <location>
        <begin position="117"/>
        <end position="192"/>
    </location>
</feature>
<dbReference type="RefSeq" id="WP_108895899.1">
    <property type="nucleotide sequence ID" value="NZ_ONZF01000015.1"/>
</dbReference>
<name>A0A2R8C1A1_9RHOB</name>
<feature type="transmembrane region" description="Helical" evidence="7">
    <location>
        <begin position="170"/>
        <end position="192"/>
    </location>
</feature>
<proteinExistence type="inferred from homology"/>
<gene>
    <name evidence="9" type="ORF">PAA8504_04047</name>
</gene>
<dbReference type="GO" id="GO:0005886">
    <property type="term" value="C:plasma membrane"/>
    <property type="evidence" value="ECO:0007669"/>
    <property type="project" value="UniProtKB-SubCell"/>
</dbReference>